<dbReference type="EMBL" id="JACGCI010000011">
    <property type="protein sequence ID" value="KAF6760779.1"/>
    <property type="molecule type" value="Genomic_DNA"/>
</dbReference>
<dbReference type="Pfam" id="PF24764">
    <property type="entry name" value="rva_4"/>
    <property type="match status" value="1"/>
</dbReference>
<keyword evidence="4" id="KW-1185">Reference proteome</keyword>
<dbReference type="PANTHER" id="PTHR46177">
    <property type="entry name" value="INTEGRASE CATALYTIC DOMAIN-CONTAINING PROTEIN"/>
    <property type="match status" value="1"/>
</dbReference>
<reference evidence="3 4" key="1">
    <citation type="submission" date="2020-07" db="EMBL/GenBank/DDBJ databases">
        <title>Comparative genomics of pyrophilous fungi reveals a link between fire events and developmental genes.</title>
        <authorList>
            <consortium name="DOE Joint Genome Institute"/>
            <person name="Steindorff A.S."/>
            <person name="Carver A."/>
            <person name="Calhoun S."/>
            <person name="Stillman K."/>
            <person name="Liu H."/>
            <person name="Lipzen A."/>
            <person name="Pangilinan J."/>
            <person name="Labutti K."/>
            <person name="Bruns T.D."/>
            <person name="Grigoriev I.V."/>
        </authorList>
    </citation>
    <scope>NUCLEOTIDE SEQUENCE [LARGE SCALE GENOMIC DNA]</scope>
    <source>
        <strain evidence="3 4">CBS 144469</strain>
    </source>
</reference>
<sequence length="492" mass="57048">MVQGNQFKPLPPREDLERWITFYYWRGKGDKEMLHLIRKYHMNPELNGIGYTSLRGIRKALGLQGTRQQNQTVNTICNDMVELRKMFPNAGVKEMVSHLFYRKQKKVPRTTVQDYFRTFEPELIQARMGRNLKRKQFWAAGVNVLWCMDQHDKWKYKFGLCFHVGVDPFSGYLLWLRVWWNNSNPLVVCRYYLDTVKSLGYVPLLTQSDPGTENTRVANAQSYMRQLLDPLLDGIQHVWKRNKMNIKAEIEWSLFRRKWSPGFENLFDEGIMEGNLIQYDKSNPLQALVFRFLSIPWLQGELDHYRHRVNNTRKRKNAHKLTPHGRAEDIHFRPNDFDARDFKIPVPPQCIQQAEDAFIEPGHRVLRLVPESFQQVADAIFEAMGSPEVSMGTFWDLYLEMLEQVEVGIETGAIPLEVVQAWSDEFTGTAQEDDEAAVEAVEEADLPDAFNPEGPAPEGFIERSGAAGEGPPMAEFTDDEGDAEEGEEWVVR</sequence>
<dbReference type="OrthoDB" id="5946233at2759"/>
<evidence type="ECO:0000313" key="4">
    <source>
        <dbReference type="Proteomes" id="UP000521943"/>
    </source>
</evidence>
<comment type="caution">
    <text evidence="3">The sequence shown here is derived from an EMBL/GenBank/DDBJ whole genome shotgun (WGS) entry which is preliminary data.</text>
</comment>
<evidence type="ECO:0000259" key="2">
    <source>
        <dbReference type="Pfam" id="PF24764"/>
    </source>
</evidence>
<gene>
    <name evidence="3" type="ORF">DFP72DRAFT_1092016</name>
</gene>
<dbReference type="InterPro" id="IPR058913">
    <property type="entry name" value="Integrase_dom_put"/>
</dbReference>
<evidence type="ECO:0000256" key="1">
    <source>
        <dbReference type="SAM" id="MobiDB-lite"/>
    </source>
</evidence>
<evidence type="ECO:0000313" key="3">
    <source>
        <dbReference type="EMBL" id="KAF6760779.1"/>
    </source>
</evidence>
<dbReference type="PANTHER" id="PTHR46177:SF1">
    <property type="entry name" value="INTEGRASE CATALYTIC DOMAIN-CONTAINING PROTEIN"/>
    <property type="match status" value="1"/>
</dbReference>
<feature type="compositionally biased region" description="Acidic residues" evidence="1">
    <location>
        <begin position="476"/>
        <end position="492"/>
    </location>
</feature>
<feature type="domain" description="Integrase core" evidence="2">
    <location>
        <begin position="141"/>
        <end position="323"/>
    </location>
</feature>
<feature type="region of interest" description="Disordered" evidence="1">
    <location>
        <begin position="445"/>
        <end position="492"/>
    </location>
</feature>
<dbReference type="AlphaFoldDB" id="A0A8H6I8Z6"/>
<proteinExistence type="predicted"/>
<protein>
    <recommendedName>
        <fullName evidence="2">Integrase core domain-containing protein</fullName>
    </recommendedName>
</protein>
<organism evidence="3 4">
    <name type="scientific">Ephemerocybe angulata</name>
    <dbReference type="NCBI Taxonomy" id="980116"/>
    <lineage>
        <taxon>Eukaryota</taxon>
        <taxon>Fungi</taxon>
        <taxon>Dikarya</taxon>
        <taxon>Basidiomycota</taxon>
        <taxon>Agaricomycotina</taxon>
        <taxon>Agaricomycetes</taxon>
        <taxon>Agaricomycetidae</taxon>
        <taxon>Agaricales</taxon>
        <taxon>Agaricineae</taxon>
        <taxon>Psathyrellaceae</taxon>
        <taxon>Ephemerocybe</taxon>
    </lineage>
</organism>
<accession>A0A8H6I8Z6</accession>
<name>A0A8H6I8Z6_9AGAR</name>
<dbReference type="Proteomes" id="UP000521943">
    <property type="component" value="Unassembled WGS sequence"/>
</dbReference>